<feature type="compositionally biased region" description="Low complexity" evidence="5">
    <location>
        <begin position="321"/>
        <end position="344"/>
    </location>
</feature>
<evidence type="ECO:0000256" key="6">
    <source>
        <dbReference type="SAM" id="Phobius"/>
    </source>
</evidence>
<gene>
    <name evidence="7" type="ORF">HIM_05525</name>
</gene>
<dbReference type="SMART" id="SM01160">
    <property type="entry name" value="DUF1751"/>
    <property type="match status" value="1"/>
</dbReference>
<dbReference type="GO" id="GO:0016020">
    <property type="term" value="C:membrane"/>
    <property type="evidence" value="ECO:0007669"/>
    <property type="project" value="UniProtKB-SubCell"/>
</dbReference>
<name>A0A0F8A5B5_9HYPO</name>
<dbReference type="PANTHER" id="PTHR13377">
    <property type="entry name" value="PLACENTAL PROTEIN 6"/>
    <property type="match status" value="1"/>
</dbReference>
<keyword evidence="4 6" id="KW-0472">Membrane</keyword>
<evidence type="ECO:0008006" key="9">
    <source>
        <dbReference type="Google" id="ProtNLM"/>
    </source>
</evidence>
<evidence type="ECO:0000256" key="4">
    <source>
        <dbReference type="ARBA" id="ARBA00023136"/>
    </source>
</evidence>
<feature type="transmembrane region" description="Helical" evidence="6">
    <location>
        <begin position="164"/>
        <end position="181"/>
    </location>
</feature>
<feature type="compositionally biased region" description="Basic and acidic residues" evidence="5">
    <location>
        <begin position="351"/>
        <end position="364"/>
    </location>
</feature>
<keyword evidence="2 6" id="KW-0812">Transmembrane</keyword>
<keyword evidence="3 6" id="KW-1133">Transmembrane helix</keyword>
<feature type="transmembrane region" description="Helical" evidence="6">
    <location>
        <begin position="97"/>
        <end position="119"/>
    </location>
</feature>
<evidence type="ECO:0000313" key="7">
    <source>
        <dbReference type="EMBL" id="KJZ75039.1"/>
    </source>
</evidence>
<reference evidence="7 8" key="1">
    <citation type="journal article" date="2014" name="Genome Biol. Evol.">
        <title>Comparative genomics and transcriptomics analyses reveal divergent lifestyle features of nematode endoparasitic fungus Hirsutella minnesotensis.</title>
        <authorList>
            <person name="Lai Y."/>
            <person name="Liu K."/>
            <person name="Zhang X."/>
            <person name="Zhang X."/>
            <person name="Li K."/>
            <person name="Wang N."/>
            <person name="Shu C."/>
            <person name="Wu Y."/>
            <person name="Wang C."/>
            <person name="Bushley K.E."/>
            <person name="Xiang M."/>
            <person name="Liu X."/>
        </authorList>
    </citation>
    <scope>NUCLEOTIDE SEQUENCE [LARGE SCALE GENOMIC DNA]</scope>
    <source>
        <strain evidence="7 8">3608</strain>
    </source>
</reference>
<evidence type="ECO:0000256" key="2">
    <source>
        <dbReference type="ARBA" id="ARBA00022692"/>
    </source>
</evidence>
<dbReference type="InterPro" id="IPR035952">
    <property type="entry name" value="Rhomboid-like_sf"/>
</dbReference>
<protein>
    <recommendedName>
        <fullName evidence="9">Peptidase S54 rhomboid domain-containing protein</fullName>
    </recommendedName>
</protein>
<evidence type="ECO:0000256" key="1">
    <source>
        <dbReference type="ARBA" id="ARBA00004141"/>
    </source>
</evidence>
<dbReference type="SUPFAM" id="SSF144091">
    <property type="entry name" value="Rhomboid-like"/>
    <property type="match status" value="1"/>
</dbReference>
<dbReference type="AlphaFoldDB" id="A0A0F8A5B5"/>
<dbReference type="InterPro" id="IPR013861">
    <property type="entry name" value="TMEM115/Pdh1/Rbl19"/>
</dbReference>
<sequence length="364" mass="39853">MPPRINVPPVTRTLLIALVFQSALSAAIRYRQWTGHADILIPYLTFIPQLSLAYPWTLLTTTLVEGNVFTLAIAGVTLYHGGRYLERAWSSAELAKFLVLVALVPNLLTFCVMFILFTLSRDESWTLAVISGTVSIQVSFLVAFSQLVPAHTVTLFRGIISLRVPRFPLLYIGAVAVLSLTPLLSRAAFWLAAFGFVTSWTYLRFYKSVFPDLDTSQPAALRGDASETFAFAEFFPNPVKPVVAAFADQVFDVLVSMRLCTPFSQADVTAARGDRFLQRTTPGSARAEAERRRAIALKALDQRLNAATAGSAGRAPPQSPVQPTGPTVQTQPQPSTQTAMTSQPEAILGETKFDPEHDDETTKT</sequence>
<dbReference type="Proteomes" id="UP000054481">
    <property type="component" value="Unassembled WGS sequence"/>
</dbReference>
<dbReference type="GO" id="GO:0006890">
    <property type="term" value="P:retrograde vesicle-mediated transport, Golgi to endoplasmic reticulum"/>
    <property type="evidence" value="ECO:0007669"/>
    <property type="project" value="InterPro"/>
</dbReference>
<keyword evidence="8" id="KW-1185">Reference proteome</keyword>
<dbReference type="PANTHER" id="PTHR13377:SF3">
    <property type="entry name" value="TRANSMEMBRANE PROTEIN 115"/>
    <property type="match status" value="1"/>
</dbReference>
<dbReference type="OrthoDB" id="73612at2759"/>
<evidence type="ECO:0000313" key="8">
    <source>
        <dbReference type="Proteomes" id="UP000054481"/>
    </source>
</evidence>
<evidence type="ECO:0000256" key="3">
    <source>
        <dbReference type="ARBA" id="ARBA00022989"/>
    </source>
</evidence>
<comment type="subcellular location">
    <subcellularLocation>
        <location evidence="1">Membrane</location>
        <topology evidence="1">Multi-pass membrane protein</topology>
    </subcellularLocation>
</comment>
<dbReference type="Gene3D" id="1.20.1540.10">
    <property type="entry name" value="Rhomboid-like"/>
    <property type="match status" value="1"/>
</dbReference>
<dbReference type="GO" id="GO:0005794">
    <property type="term" value="C:Golgi apparatus"/>
    <property type="evidence" value="ECO:0007669"/>
    <property type="project" value="TreeGrafter"/>
</dbReference>
<feature type="region of interest" description="Disordered" evidence="5">
    <location>
        <begin position="307"/>
        <end position="364"/>
    </location>
</feature>
<proteinExistence type="predicted"/>
<organism evidence="7 8">
    <name type="scientific">Hirsutella minnesotensis 3608</name>
    <dbReference type="NCBI Taxonomy" id="1043627"/>
    <lineage>
        <taxon>Eukaryota</taxon>
        <taxon>Fungi</taxon>
        <taxon>Dikarya</taxon>
        <taxon>Ascomycota</taxon>
        <taxon>Pezizomycotina</taxon>
        <taxon>Sordariomycetes</taxon>
        <taxon>Hypocreomycetidae</taxon>
        <taxon>Hypocreales</taxon>
        <taxon>Ophiocordycipitaceae</taxon>
        <taxon>Hirsutella</taxon>
    </lineage>
</organism>
<dbReference type="Pfam" id="PF08551">
    <property type="entry name" value="DUF1751"/>
    <property type="match status" value="1"/>
</dbReference>
<dbReference type="EMBL" id="KQ030520">
    <property type="protein sequence ID" value="KJZ75039.1"/>
    <property type="molecule type" value="Genomic_DNA"/>
</dbReference>
<accession>A0A0F8A5B5</accession>
<evidence type="ECO:0000256" key="5">
    <source>
        <dbReference type="SAM" id="MobiDB-lite"/>
    </source>
</evidence>
<dbReference type="FunFam" id="1.20.1540.10:FF:000004">
    <property type="entry name" value="Transmembrane protein 115"/>
    <property type="match status" value="1"/>
</dbReference>